<feature type="domain" description="LysM" evidence="2">
    <location>
        <begin position="251"/>
        <end position="295"/>
    </location>
</feature>
<organism evidence="3">
    <name type="scientific">Bellilinea caldifistulae</name>
    <dbReference type="NCBI Taxonomy" id="360411"/>
    <lineage>
        <taxon>Bacteria</taxon>
        <taxon>Bacillati</taxon>
        <taxon>Chloroflexota</taxon>
        <taxon>Anaerolineae</taxon>
        <taxon>Anaerolineales</taxon>
        <taxon>Anaerolineaceae</taxon>
        <taxon>Bellilinea</taxon>
    </lineage>
</organism>
<dbReference type="SUPFAM" id="SSF54106">
    <property type="entry name" value="LysM domain"/>
    <property type="match status" value="3"/>
</dbReference>
<dbReference type="PROSITE" id="PS51782">
    <property type="entry name" value="LYSM"/>
    <property type="match status" value="3"/>
</dbReference>
<feature type="domain" description="LysM" evidence="2">
    <location>
        <begin position="323"/>
        <end position="367"/>
    </location>
</feature>
<gene>
    <name evidence="3" type="ORF">ENT17_02490</name>
</gene>
<dbReference type="SMART" id="SM00257">
    <property type="entry name" value="LysM"/>
    <property type="match status" value="3"/>
</dbReference>
<feature type="domain" description="LysM" evidence="2">
    <location>
        <begin position="395"/>
        <end position="439"/>
    </location>
</feature>
<protein>
    <submittedName>
        <fullName evidence="3">LysM peptidoglycan-binding domain-containing protein</fullName>
    </submittedName>
</protein>
<dbReference type="Pfam" id="PF01476">
    <property type="entry name" value="LysM"/>
    <property type="match status" value="3"/>
</dbReference>
<dbReference type="CDD" id="cd00118">
    <property type="entry name" value="LysM"/>
    <property type="match status" value="3"/>
</dbReference>
<dbReference type="PANTHER" id="PTHR33734">
    <property type="entry name" value="LYSM DOMAIN-CONTAINING GPI-ANCHORED PROTEIN 2"/>
    <property type="match status" value="1"/>
</dbReference>
<dbReference type="InterPro" id="IPR036779">
    <property type="entry name" value="LysM_dom_sf"/>
</dbReference>
<comment type="caution">
    <text evidence="3">The sequence shown here is derived from an EMBL/GenBank/DDBJ whole genome shotgun (WGS) entry which is preliminary data.</text>
</comment>
<dbReference type="InterPro" id="IPR035940">
    <property type="entry name" value="CAP_sf"/>
</dbReference>
<dbReference type="AlphaFoldDB" id="A0A7C4PWB1"/>
<keyword evidence="1" id="KW-0472">Membrane</keyword>
<feature type="transmembrane region" description="Helical" evidence="1">
    <location>
        <begin position="493"/>
        <end position="511"/>
    </location>
</feature>
<dbReference type="PANTHER" id="PTHR33734:SF22">
    <property type="entry name" value="MEMBRANE-BOUND LYTIC MUREIN TRANSGLYCOSYLASE D"/>
    <property type="match status" value="1"/>
</dbReference>
<name>A0A7C4PWB1_9CHLR</name>
<sequence length="516" mass="55375">MEFLPPTQSISPASGKLRLILWVKNQTTYTITPSNHGFSPYNYPMLSQKLKVFLLLLIFLAGMQPVTPVKAAALSGNLYNGEVTAYDLILAMNTLRVSNGLPALIEDPIINAVAQSTAEIMAANQMSWHIGNVSGRLQAAGYGGGAKVWATENFAVGTSFTIDQIMLAWADPDHMLPAVNPAYCHVGAGVAKSANGMTYYVLQAAYVSGKSCGEYRPPANFTPQPGSNPNPIVPQIIVPVKVATPDEEGKVFHVVQTGQSLWAIAVAYKVTIRDLEVWNNLSRTKPLQVGQKLFIPSSNTEGYATPTPVGMVKVATPDADGKIIHIVEPYNTLITIASAYGVSVDTILKYNGIQADWPLQIGQKLIIYPGNITPSPTPRPLTPIEKLTPASDGKYYHTVQSGETLVWIAKLYEVSLNDLMAWNGLNGSSIIHPGDQILLQVTPPMPPTLTPSPTIPPTVTPIPPTPTLSPTATLVLATPTPVESETSENSPTLLFLFVGLGLTGTALAVFFSRKKK</sequence>
<dbReference type="Gene3D" id="3.40.33.10">
    <property type="entry name" value="CAP"/>
    <property type="match status" value="1"/>
</dbReference>
<dbReference type="InterPro" id="IPR018392">
    <property type="entry name" value="LysM"/>
</dbReference>
<dbReference type="InterPro" id="IPR014044">
    <property type="entry name" value="CAP_dom"/>
</dbReference>
<reference evidence="3" key="1">
    <citation type="journal article" date="2020" name="mSystems">
        <title>Genome- and Community-Level Interaction Insights into Carbon Utilization and Element Cycling Functions of Hydrothermarchaeota in Hydrothermal Sediment.</title>
        <authorList>
            <person name="Zhou Z."/>
            <person name="Liu Y."/>
            <person name="Xu W."/>
            <person name="Pan J."/>
            <person name="Luo Z.H."/>
            <person name="Li M."/>
        </authorList>
    </citation>
    <scope>NUCLEOTIDE SEQUENCE [LARGE SCALE GENOMIC DNA]</scope>
    <source>
        <strain evidence="3">SpSt-556</strain>
    </source>
</reference>
<accession>A0A7C4PWB1</accession>
<evidence type="ECO:0000259" key="2">
    <source>
        <dbReference type="PROSITE" id="PS51782"/>
    </source>
</evidence>
<dbReference type="CDD" id="cd05379">
    <property type="entry name" value="CAP_bacterial"/>
    <property type="match status" value="1"/>
</dbReference>
<keyword evidence="1" id="KW-0812">Transmembrane</keyword>
<evidence type="ECO:0000256" key="1">
    <source>
        <dbReference type="SAM" id="Phobius"/>
    </source>
</evidence>
<dbReference type="EMBL" id="DSXR01000032">
    <property type="protein sequence ID" value="HGS86465.1"/>
    <property type="molecule type" value="Genomic_DNA"/>
</dbReference>
<dbReference type="Pfam" id="PF00188">
    <property type="entry name" value="CAP"/>
    <property type="match status" value="1"/>
</dbReference>
<dbReference type="Gene3D" id="3.10.350.10">
    <property type="entry name" value="LysM domain"/>
    <property type="match status" value="3"/>
</dbReference>
<dbReference type="SUPFAM" id="SSF55797">
    <property type="entry name" value="PR-1-like"/>
    <property type="match status" value="1"/>
</dbReference>
<keyword evidence="1" id="KW-1133">Transmembrane helix</keyword>
<proteinExistence type="predicted"/>
<evidence type="ECO:0000313" key="3">
    <source>
        <dbReference type="EMBL" id="HGS86465.1"/>
    </source>
</evidence>